<dbReference type="EMBL" id="VWSJ01000001">
    <property type="protein sequence ID" value="MSN95750.1"/>
    <property type="molecule type" value="Genomic_DNA"/>
</dbReference>
<keyword evidence="7" id="KW-0411">Iron-sulfur</keyword>
<name>A0A6L5WFF3_9BACT</name>
<dbReference type="GO" id="GO:0046872">
    <property type="term" value="F:metal ion binding"/>
    <property type="evidence" value="ECO:0007669"/>
    <property type="project" value="UniProtKB-KW"/>
</dbReference>
<dbReference type="SUPFAM" id="SSF54862">
    <property type="entry name" value="4Fe-4S ferredoxins"/>
    <property type="match status" value="1"/>
</dbReference>
<comment type="caution">
    <text evidence="9">The sequence shown here is derived from an EMBL/GenBank/DDBJ whole genome shotgun (WGS) entry which is preliminary data.</text>
</comment>
<evidence type="ECO:0000313" key="9">
    <source>
        <dbReference type="EMBL" id="MSN95750.1"/>
    </source>
</evidence>
<keyword evidence="1" id="KW-0813">Transport</keyword>
<evidence type="ECO:0000256" key="4">
    <source>
        <dbReference type="ARBA" id="ARBA00022737"/>
    </source>
</evidence>
<dbReference type="Proteomes" id="UP000476338">
    <property type="component" value="Unassembled WGS sequence"/>
</dbReference>
<dbReference type="InterPro" id="IPR017896">
    <property type="entry name" value="4Fe4S_Fe-S-bd"/>
</dbReference>
<evidence type="ECO:0000256" key="5">
    <source>
        <dbReference type="ARBA" id="ARBA00022982"/>
    </source>
</evidence>
<evidence type="ECO:0000259" key="8">
    <source>
        <dbReference type="PROSITE" id="PS51379"/>
    </source>
</evidence>
<keyword evidence="10" id="KW-1185">Reference proteome</keyword>
<dbReference type="Gene3D" id="3.30.70.20">
    <property type="match status" value="1"/>
</dbReference>
<dbReference type="Pfam" id="PF13247">
    <property type="entry name" value="Fer4_11"/>
    <property type="match status" value="1"/>
</dbReference>
<dbReference type="PROSITE" id="PS51379">
    <property type="entry name" value="4FE4S_FER_2"/>
    <property type="match status" value="1"/>
</dbReference>
<evidence type="ECO:0000256" key="3">
    <source>
        <dbReference type="ARBA" id="ARBA00022723"/>
    </source>
</evidence>
<proteinExistence type="predicted"/>
<keyword evidence="5" id="KW-0249">Electron transport</keyword>
<dbReference type="AlphaFoldDB" id="A0A6L5WFF3"/>
<evidence type="ECO:0000256" key="1">
    <source>
        <dbReference type="ARBA" id="ARBA00022448"/>
    </source>
</evidence>
<reference evidence="9 10" key="2">
    <citation type="submission" date="2020-03" db="EMBL/GenBank/DDBJ databases">
        <title>Campylobacter portucalensis sp. nov., a new species of Campylobacter isolated from the reproductive tract of bulls.</title>
        <authorList>
            <person name="Silva M.F."/>
            <person name="Pereira G."/>
            <person name="Carneiro C."/>
            <person name="Hemphill A."/>
            <person name="Mateus L."/>
            <person name="Lopes-Da-Costa L."/>
            <person name="Silva E."/>
        </authorList>
    </citation>
    <scope>NUCLEOTIDE SEQUENCE [LARGE SCALE GENOMIC DNA]</scope>
    <source>
        <strain evidence="9 10">FMV-PI01</strain>
    </source>
</reference>
<keyword evidence="3" id="KW-0479">Metal-binding</keyword>
<sequence>MMKTRYGIVMVNDKRCVGCKACAMACSYEAPQFNKIKKHMNKCDGCLG</sequence>
<dbReference type="GO" id="GO:0051539">
    <property type="term" value="F:4 iron, 4 sulfur cluster binding"/>
    <property type="evidence" value="ECO:0007669"/>
    <property type="project" value="UniProtKB-KW"/>
</dbReference>
<dbReference type="PANTHER" id="PTHR43177:SF5">
    <property type="entry name" value="ANAEROBIC DIMETHYL SULFOXIDE REDUCTASE CHAIN B-RELATED"/>
    <property type="match status" value="1"/>
</dbReference>
<keyword evidence="4" id="KW-0677">Repeat</keyword>
<gene>
    <name evidence="9" type="ORF">F1B92_00825</name>
</gene>
<keyword evidence="2" id="KW-0004">4Fe-4S</keyword>
<reference evidence="9 10" key="1">
    <citation type="submission" date="2019-09" db="EMBL/GenBank/DDBJ databases">
        <authorList>
            <person name="Silva M."/>
            <person name="Pereira G."/>
            <person name="Lopes-Da-Costa L."/>
            <person name="Silva E."/>
        </authorList>
    </citation>
    <scope>NUCLEOTIDE SEQUENCE [LARGE SCALE GENOMIC DNA]</scope>
    <source>
        <strain evidence="9 10">FMV-PI01</strain>
    </source>
</reference>
<evidence type="ECO:0000256" key="7">
    <source>
        <dbReference type="ARBA" id="ARBA00023014"/>
    </source>
</evidence>
<protein>
    <recommendedName>
        <fullName evidence="8">4Fe-4S ferredoxin-type domain-containing protein</fullName>
    </recommendedName>
</protein>
<feature type="domain" description="4Fe-4S ferredoxin-type" evidence="8">
    <location>
        <begin position="7"/>
        <end position="36"/>
    </location>
</feature>
<dbReference type="InterPro" id="IPR050954">
    <property type="entry name" value="ET_IronSulfur_Cluster-Binding"/>
</dbReference>
<dbReference type="PANTHER" id="PTHR43177">
    <property type="entry name" value="PROTEIN NRFC"/>
    <property type="match status" value="1"/>
</dbReference>
<keyword evidence="6" id="KW-0408">Iron</keyword>
<organism evidence="9 10">
    <name type="scientific">Campylobacter portucalensis</name>
    <dbReference type="NCBI Taxonomy" id="2608384"/>
    <lineage>
        <taxon>Bacteria</taxon>
        <taxon>Pseudomonadati</taxon>
        <taxon>Campylobacterota</taxon>
        <taxon>Epsilonproteobacteria</taxon>
        <taxon>Campylobacterales</taxon>
        <taxon>Campylobacteraceae</taxon>
        <taxon>Campylobacter</taxon>
    </lineage>
</organism>
<evidence type="ECO:0000313" key="10">
    <source>
        <dbReference type="Proteomes" id="UP000476338"/>
    </source>
</evidence>
<accession>A0A6L5WFF3</accession>
<evidence type="ECO:0000256" key="6">
    <source>
        <dbReference type="ARBA" id="ARBA00023004"/>
    </source>
</evidence>
<evidence type="ECO:0000256" key="2">
    <source>
        <dbReference type="ARBA" id="ARBA00022485"/>
    </source>
</evidence>